<dbReference type="AlphaFoldDB" id="A0A9W6UCY3"/>
<sequence>MKNKWLAYHAGRASEPTCLALMDSFWGNDTEEVPTSKSPRQSRPSPEQQKQSKRPRLVSTSSAPGSDAKAEVKTLTLIAPAPAEIAAPISAASAPSVTSASSSPSPTMAGHIDTAASVTTPDASMSAVSQGFIDIASATGEVARPNDTSLTDGSDLSKLGKLIDDRFAEVLEAQEKQLRLSETQNQLLAQLLAALQRNSHD</sequence>
<name>A0A9W6UCY3_9STRA</name>
<reference evidence="2" key="1">
    <citation type="submission" date="2023-04" db="EMBL/GenBank/DDBJ databases">
        <title>Phytophthora fragariaefolia NBRC 109709.</title>
        <authorList>
            <person name="Ichikawa N."/>
            <person name="Sato H."/>
            <person name="Tonouchi N."/>
        </authorList>
    </citation>
    <scope>NUCLEOTIDE SEQUENCE</scope>
    <source>
        <strain evidence="2">NBRC 109709</strain>
    </source>
</reference>
<proteinExistence type="predicted"/>
<evidence type="ECO:0000256" key="1">
    <source>
        <dbReference type="SAM" id="MobiDB-lite"/>
    </source>
</evidence>
<protein>
    <submittedName>
        <fullName evidence="2">Unnamed protein product</fullName>
    </submittedName>
</protein>
<dbReference type="OrthoDB" id="128391at2759"/>
<dbReference type="EMBL" id="BSXT01000547">
    <property type="protein sequence ID" value="GMF29802.1"/>
    <property type="molecule type" value="Genomic_DNA"/>
</dbReference>
<feature type="compositionally biased region" description="Polar residues" evidence="1">
    <location>
        <begin position="33"/>
        <end position="49"/>
    </location>
</feature>
<organism evidence="2 3">
    <name type="scientific">Phytophthora fragariaefolia</name>
    <dbReference type="NCBI Taxonomy" id="1490495"/>
    <lineage>
        <taxon>Eukaryota</taxon>
        <taxon>Sar</taxon>
        <taxon>Stramenopiles</taxon>
        <taxon>Oomycota</taxon>
        <taxon>Peronosporomycetes</taxon>
        <taxon>Peronosporales</taxon>
        <taxon>Peronosporaceae</taxon>
        <taxon>Phytophthora</taxon>
    </lineage>
</organism>
<comment type="caution">
    <text evidence="2">The sequence shown here is derived from an EMBL/GenBank/DDBJ whole genome shotgun (WGS) entry which is preliminary data.</text>
</comment>
<accession>A0A9W6UCY3</accession>
<keyword evidence="3" id="KW-1185">Reference proteome</keyword>
<dbReference type="Proteomes" id="UP001165121">
    <property type="component" value="Unassembled WGS sequence"/>
</dbReference>
<feature type="region of interest" description="Disordered" evidence="1">
    <location>
        <begin position="28"/>
        <end position="70"/>
    </location>
</feature>
<gene>
    <name evidence="2" type="ORF">Pfra01_000646400</name>
</gene>
<evidence type="ECO:0000313" key="3">
    <source>
        <dbReference type="Proteomes" id="UP001165121"/>
    </source>
</evidence>
<evidence type="ECO:0000313" key="2">
    <source>
        <dbReference type="EMBL" id="GMF29802.1"/>
    </source>
</evidence>